<proteinExistence type="predicted"/>
<dbReference type="AlphaFoldDB" id="A0A927WLX5"/>
<dbReference type="Proteomes" id="UP000761380">
    <property type="component" value="Unassembled WGS sequence"/>
</dbReference>
<comment type="caution">
    <text evidence="1">The sequence shown here is derived from an EMBL/GenBank/DDBJ whole genome shotgun (WGS) entry which is preliminary data.</text>
</comment>
<reference evidence="1" key="1">
    <citation type="submission" date="2019-04" db="EMBL/GenBank/DDBJ databases">
        <title>Evolution of Biomass-Degrading Anaerobic Consortia Revealed by Metagenomics.</title>
        <authorList>
            <person name="Peng X."/>
        </authorList>
    </citation>
    <scope>NUCLEOTIDE SEQUENCE</scope>
    <source>
        <strain evidence="1">SIG240</strain>
    </source>
</reference>
<evidence type="ECO:0000313" key="2">
    <source>
        <dbReference type="Proteomes" id="UP000761380"/>
    </source>
</evidence>
<name>A0A927WLX5_SELRU</name>
<protein>
    <submittedName>
        <fullName evidence="1">Uncharacterized protein</fullName>
    </submittedName>
</protein>
<organism evidence="1 2">
    <name type="scientific">Selenomonas ruminantium</name>
    <dbReference type="NCBI Taxonomy" id="971"/>
    <lineage>
        <taxon>Bacteria</taxon>
        <taxon>Bacillati</taxon>
        <taxon>Bacillota</taxon>
        <taxon>Negativicutes</taxon>
        <taxon>Selenomonadales</taxon>
        <taxon>Selenomonadaceae</taxon>
        <taxon>Selenomonas</taxon>
    </lineage>
</organism>
<sequence>MNQMEKMAEIYEKKLGEEFKVKTDWGETKACKFTLEGVKYYEPVCATWYISESLTWKILTGRADIIRE</sequence>
<evidence type="ECO:0000313" key="1">
    <source>
        <dbReference type="EMBL" id="MBE6092080.1"/>
    </source>
</evidence>
<dbReference type="EMBL" id="SVBY01000011">
    <property type="protein sequence ID" value="MBE6092080.1"/>
    <property type="molecule type" value="Genomic_DNA"/>
</dbReference>
<gene>
    <name evidence="1" type="ORF">E7201_02705</name>
</gene>
<accession>A0A927WLX5</accession>